<evidence type="ECO:0000313" key="3">
    <source>
        <dbReference type="Proteomes" id="UP000245695"/>
    </source>
</evidence>
<evidence type="ECO:0000259" key="1">
    <source>
        <dbReference type="Pfam" id="PF07561"/>
    </source>
</evidence>
<protein>
    <recommendedName>
        <fullName evidence="1">DUF1540 domain-containing protein</fullName>
    </recommendedName>
</protein>
<dbReference type="Proteomes" id="UP000245695">
    <property type="component" value="Chromosome 1"/>
</dbReference>
<evidence type="ECO:0000313" key="2">
    <source>
        <dbReference type="EMBL" id="CEI73947.1"/>
    </source>
</evidence>
<dbReference type="KEGG" id="rhom:FRIFI_2422"/>
<keyword evidence="3" id="KW-1185">Reference proteome</keyword>
<feature type="domain" description="DUF1540" evidence="1">
    <location>
        <begin position="61"/>
        <end position="101"/>
    </location>
</feature>
<dbReference type="Pfam" id="PF07561">
    <property type="entry name" value="DUF1540"/>
    <property type="match status" value="2"/>
</dbReference>
<proteinExistence type="predicted"/>
<name>A0A2P2BUA9_9FIRM</name>
<dbReference type="InterPro" id="IPR011437">
    <property type="entry name" value="DUF1540"/>
</dbReference>
<organism evidence="2 3">
    <name type="scientific">Romboutsia hominis</name>
    <dbReference type="NCBI Taxonomy" id="1507512"/>
    <lineage>
        <taxon>Bacteria</taxon>
        <taxon>Bacillati</taxon>
        <taxon>Bacillota</taxon>
        <taxon>Clostridia</taxon>
        <taxon>Peptostreptococcales</taxon>
        <taxon>Peptostreptococcaceae</taxon>
        <taxon>Romboutsia</taxon>
    </lineage>
</organism>
<dbReference type="AlphaFoldDB" id="A0A2P2BUA9"/>
<accession>A0A2P2BUA9</accession>
<sequence length="104" mass="11102">MSSVNCNVINCSHNDSGMCYANKIAVNGKKSHTSTHTCCSSFVESSDNLSSSNNDHPCSFIGCNVKTCTHNAGVICALNNIAVTSKTPRPNELSETYCSSFKCK</sequence>
<gene>
    <name evidence="2" type="ORF">FRIFI_2422</name>
</gene>
<dbReference type="RefSeq" id="WP_092923734.1">
    <property type="nucleotide sequence ID" value="NZ_FJTZ01000012.1"/>
</dbReference>
<feature type="domain" description="DUF1540" evidence="1">
    <location>
        <begin position="4"/>
        <end position="42"/>
    </location>
</feature>
<dbReference type="EMBL" id="LN650648">
    <property type="protein sequence ID" value="CEI73947.1"/>
    <property type="molecule type" value="Genomic_DNA"/>
</dbReference>
<reference evidence="2 3" key="1">
    <citation type="submission" date="2014-09" db="EMBL/GenBank/DDBJ databases">
        <authorList>
            <person name="Hornung B.V."/>
        </authorList>
    </citation>
    <scope>NUCLEOTIDE SEQUENCE [LARGE SCALE GENOMIC DNA]</scope>
    <source>
        <strain evidence="2 3">FRIFI</strain>
    </source>
</reference>